<gene>
    <name evidence="1" type="ORF">CPB84DRAFT_1852940</name>
</gene>
<proteinExistence type="predicted"/>
<sequence>MLVSYDTTVEMNKFPCKSQSYQTFEITCSLPNCNVDIMGIDEECSGLYLQQYQTL</sequence>
<organism evidence="1 2">
    <name type="scientific">Gymnopilus junonius</name>
    <name type="common">Spectacular rustgill mushroom</name>
    <name type="synonym">Gymnopilus spectabilis subsp. junonius</name>
    <dbReference type="NCBI Taxonomy" id="109634"/>
    <lineage>
        <taxon>Eukaryota</taxon>
        <taxon>Fungi</taxon>
        <taxon>Dikarya</taxon>
        <taxon>Basidiomycota</taxon>
        <taxon>Agaricomycotina</taxon>
        <taxon>Agaricomycetes</taxon>
        <taxon>Agaricomycetidae</taxon>
        <taxon>Agaricales</taxon>
        <taxon>Agaricineae</taxon>
        <taxon>Hymenogastraceae</taxon>
        <taxon>Gymnopilus</taxon>
    </lineage>
</organism>
<evidence type="ECO:0000313" key="1">
    <source>
        <dbReference type="EMBL" id="KAF8876529.1"/>
    </source>
</evidence>
<dbReference type="OrthoDB" id="3350619at2759"/>
<dbReference type="EMBL" id="JADNYJ010000181">
    <property type="protein sequence ID" value="KAF8876529.1"/>
    <property type="molecule type" value="Genomic_DNA"/>
</dbReference>
<dbReference type="AlphaFoldDB" id="A0A9P5NA62"/>
<name>A0A9P5NA62_GYMJU</name>
<protein>
    <submittedName>
        <fullName evidence="1">Uncharacterized protein</fullName>
    </submittedName>
</protein>
<accession>A0A9P5NA62</accession>
<evidence type="ECO:0000313" key="2">
    <source>
        <dbReference type="Proteomes" id="UP000724874"/>
    </source>
</evidence>
<keyword evidence="2" id="KW-1185">Reference proteome</keyword>
<dbReference type="Proteomes" id="UP000724874">
    <property type="component" value="Unassembled WGS sequence"/>
</dbReference>
<comment type="caution">
    <text evidence="1">The sequence shown here is derived from an EMBL/GenBank/DDBJ whole genome shotgun (WGS) entry which is preliminary data.</text>
</comment>
<reference evidence="1" key="1">
    <citation type="submission" date="2020-11" db="EMBL/GenBank/DDBJ databases">
        <authorList>
            <consortium name="DOE Joint Genome Institute"/>
            <person name="Ahrendt S."/>
            <person name="Riley R."/>
            <person name="Andreopoulos W."/>
            <person name="LaButti K."/>
            <person name="Pangilinan J."/>
            <person name="Ruiz-duenas F.J."/>
            <person name="Barrasa J.M."/>
            <person name="Sanchez-Garcia M."/>
            <person name="Camarero S."/>
            <person name="Miyauchi S."/>
            <person name="Serrano A."/>
            <person name="Linde D."/>
            <person name="Babiker R."/>
            <person name="Drula E."/>
            <person name="Ayuso-Fernandez I."/>
            <person name="Pacheco R."/>
            <person name="Padilla G."/>
            <person name="Ferreira P."/>
            <person name="Barriuso J."/>
            <person name="Kellner H."/>
            <person name="Castanera R."/>
            <person name="Alfaro M."/>
            <person name="Ramirez L."/>
            <person name="Pisabarro A.G."/>
            <person name="Kuo A."/>
            <person name="Tritt A."/>
            <person name="Lipzen A."/>
            <person name="He G."/>
            <person name="Yan M."/>
            <person name="Ng V."/>
            <person name="Cullen D."/>
            <person name="Martin F."/>
            <person name="Rosso M.-N."/>
            <person name="Henrissat B."/>
            <person name="Hibbett D."/>
            <person name="Martinez A.T."/>
            <person name="Grigoriev I.V."/>
        </authorList>
    </citation>
    <scope>NUCLEOTIDE SEQUENCE</scope>
    <source>
        <strain evidence="1">AH 44721</strain>
    </source>
</reference>